<keyword evidence="5" id="KW-1185">Reference proteome</keyword>
<evidence type="ECO:0000313" key="5">
    <source>
        <dbReference type="Proteomes" id="UP001562425"/>
    </source>
</evidence>
<feature type="region of interest" description="Disordered" evidence="3">
    <location>
        <begin position="168"/>
        <end position="187"/>
    </location>
</feature>
<dbReference type="Proteomes" id="UP001562425">
    <property type="component" value="Unassembled WGS sequence"/>
</dbReference>
<dbReference type="InterPro" id="IPR006846">
    <property type="entry name" value="Ribosomal_eS30"/>
</dbReference>
<reference evidence="4 5" key="1">
    <citation type="submission" date="2024-05" db="EMBL/GenBank/DDBJ databases">
        <title>Culex pipiens pipiens assembly and annotation.</title>
        <authorList>
            <person name="Alout H."/>
            <person name="Durand T."/>
        </authorList>
    </citation>
    <scope>NUCLEOTIDE SEQUENCE [LARGE SCALE GENOMIC DNA]</scope>
    <source>
        <strain evidence="4">HA-2024</strain>
        <tissue evidence="4">Whole body</tissue>
    </source>
</reference>
<evidence type="ECO:0000256" key="3">
    <source>
        <dbReference type="SAM" id="MobiDB-lite"/>
    </source>
</evidence>
<gene>
    <name evidence="4" type="ORF">pipiens_003655</name>
</gene>
<dbReference type="Pfam" id="PF04758">
    <property type="entry name" value="Ribosomal_S30"/>
    <property type="match status" value="1"/>
</dbReference>
<protein>
    <recommendedName>
        <fullName evidence="6">40S ribosomal protein S30</fullName>
    </recommendedName>
</protein>
<dbReference type="EMBL" id="JBEHCU010009357">
    <property type="protein sequence ID" value="KAL1380035.1"/>
    <property type="molecule type" value="Genomic_DNA"/>
</dbReference>
<comment type="caution">
    <text evidence="4">The sequence shown here is derived from an EMBL/GenBank/DDBJ whole genome shotgun (WGS) entry which is preliminary data.</text>
</comment>
<dbReference type="GO" id="GO:0005829">
    <property type="term" value="C:cytosol"/>
    <property type="evidence" value="ECO:0007669"/>
    <property type="project" value="UniProtKB-ARBA"/>
</dbReference>
<keyword evidence="1" id="KW-0689">Ribosomal protein</keyword>
<feature type="region of interest" description="Disordered" evidence="3">
    <location>
        <begin position="103"/>
        <end position="123"/>
    </location>
</feature>
<dbReference type="PANTHER" id="PTHR12650">
    <property type="entry name" value="40S RIBOSOMAL PROTEIN S30/UBIQUITIN-LIKE PROTEIN FUBI"/>
    <property type="match status" value="1"/>
</dbReference>
<evidence type="ECO:0000313" key="4">
    <source>
        <dbReference type="EMBL" id="KAL1380035.1"/>
    </source>
</evidence>
<sequence length="187" mass="20300">MLNSGKVLLKHQQIVLFLIRAVLETPDQDAVAKVGPRETIQDVKVKFAALECIEEPAQLVLSCEGMLLAHDSLVSALGSAELDLTVPLLGGKVHGSLARAGNVKGQTPKVEKKEKKKKTSRAKRRIQYNRNFANVVQAFGRRRGPNANSTVFVSRQALRTWGVAGKALPSPPCPAPHGPRQLQLRCG</sequence>
<dbReference type="GO" id="GO:1990904">
    <property type="term" value="C:ribonucleoprotein complex"/>
    <property type="evidence" value="ECO:0007669"/>
    <property type="project" value="UniProtKB-KW"/>
</dbReference>
<evidence type="ECO:0000256" key="2">
    <source>
        <dbReference type="ARBA" id="ARBA00023274"/>
    </source>
</evidence>
<name>A0ABD1CUC4_CULPP</name>
<organism evidence="4 5">
    <name type="scientific">Culex pipiens pipiens</name>
    <name type="common">Northern house mosquito</name>
    <dbReference type="NCBI Taxonomy" id="38569"/>
    <lineage>
        <taxon>Eukaryota</taxon>
        <taxon>Metazoa</taxon>
        <taxon>Ecdysozoa</taxon>
        <taxon>Arthropoda</taxon>
        <taxon>Hexapoda</taxon>
        <taxon>Insecta</taxon>
        <taxon>Pterygota</taxon>
        <taxon>Neoptera</taxon>
        <taxon>Endopterygota</taxon>
        <taxon>Diptera</taxon>
        <taxon>Nematocera</taxon>
        <taxon>Culicoidea</taxon>
        <taxon>Culicidae</taxon>
        <taxon>Culicinae</taxon>
        <taxon>Culicini</taxon>
        <taxon>Culex</taxon>
        <taxon>Culex</taxon>
    </lineage>
</organism>
<evidence type="ECO:0000256" key="1">
    <source>
        <dbReference type="ARBA" id="ARBA00022980"/>
    </source>
</evidence>
<feature type="compositionally biased region" description="Basic residues" evidence="3">
    <location>
        <begin position="114"/>
        <end position="123"/>
    </location>
</feature>
<proteinExistence type="predicted"/>
<dbReference type="AlphaFoldDB" id="A0ABD1CUC4"/>
<dbReference type="GO" id="GO:0005840">
    <property type="term" value="C:ribosome"/>
    <property type="evidence" value="ECO:0007669"/>
    <property type="project" value="UniProtKB-KW"/>
</dbReference>
<accession>A0ABD1CUC4</accession>
<evidence type="ECO:0008006" key="6">
    <source>
        <dbReference type="Google" id="ProtNLM"/>
    </source>
</evidence>
<dbReference type="PANTHER" id="PTHR12650:SF15">
    <property type="entry name" value="RIBOSOMAL PROTEIN S30, ISOFORM A"/>
    <property type="match status" value="1"/>
</dbReference>
<keyword evidence="2" id="KW-0687">Ribonucleoprotein</keyword>